<dbReference type="RefSeq" id="WP_204629633.1">
    <property type="nucleotide sequence ID" value="NZ_BSOC01000013.1"/>
</dbReference>
<keyword evidence="3" id="KW-1185">Reference proteome</keyword>
<dbReference type="EMBL" id="JADIKF010000028">
    <property type="protein sequence ID" value="MBM7127983.1"/>
    <property type="molecule type" value="Genomic_DNA"/>
</dbReference>
<accession>A0ABS2K9W9</accession>
<name>A0ABS2K9W9_9GAMM</name>
<protein>
    <submittedName>
        <fullName evidence="2">Uncharacterized protein</fullName>
    </submittedName>
</protein>
<comment type="caution">
    <text evidence="2">The sequence shown here is derived from an EMBL/GenBank/DDBJ whole genome shotgun (WGS) entry which is preliminary data.</text>
</comment>
<dbReference type="NCBIfam" id="NF041728">
    <property type="entry name" value="BPSL0761_fam"/>
    <property type="match status" value="1"/>
</dbReference>
<sequence length="101" mass="11035">MTLPDERTRALLHAGSFLIEIARNGDLPIAIRRRAIGIARHFPTLEDVSLMAMIRHPSGLGMGLTPPREAGWENNCPSGPLLHSTRLEWPEESESVTGGAL</sequence>
<proteinExistence type="predicted"/>
<evidence type="ECO:0000313" key="2">
    <source>
        <dbReference type="EMBL" id="MBM7127983.1"/>
    </source>
</evidence>
<organism evidence="2 3">
    <name type="scientific">Dyella mobilis</name>
    <dbReference type="NCBI Taxonomy" id="1849582"/>
    <lineage>
        <taxon>Bacteria</taxon>
        <taxon>Pseudomonadati</taxon>
        <taxon>Pseudomonadota</taxon>
        <taxon>Gammaproteobacteria</taxon>
        <taxon>Lysobacterales</taxon>
        <taxon>Rhodanobacteraceae</taxon>
        <taxon>Dyella</taxon>
    </lineage>
</organism>
<dbReference type="InterPro" id="IPR049723">
    <property type="entry name" value="BPSL0761-like"/>
</dbReference>
<gene>
    <name evidence="2" type="ORF">ISS99_00470</name>
</gene>
<evidence type="ECO:0000256" key="1">
    <source>
        <dbReference type="SAM" id="MobiDB-lite"/>
    </source>
</evidence>
<dbReference type="Proteomes" id="UP001430193">
    <property type="component" value="Unassembled WGS sequence"/>
</dbReference>
<feature type="region of interest" description="Disordered" evidence="1">
    <location>
        <begin position="71"/>
        <end position="101"/>
    </location>
</feature>
<reference evidence="2" key="1">
    <citation type="submission" date="2020-10" db="EMBL/GenBank/DDBJ databases">
        <title>Phylogeny of dyella-like bacteria.</title>
        <authorList>
            <person name="Fu J."/>
        </authorList>
    </citation>
    <scope>NUCLEOTIDE SEQUENCE</scope>
    <source>
        <strain evidence="2">DHON07</strain>
    </source>
</reference>
<evidence type="ECO:0000313" key="3">
    <source>
        <dbReference type="Proteomes" id="UP001430193"/>
    </source>
</evidence>